<dbReference type="Proteomes" id="UP000516369">
    <property type="component" value="Chromosome"/>
</dbReference>
<evidence type="ECO:0000313" key="2">
    <source>
        <dbReference type="EMBL" id="QNT70327.1"/>
    </source>
</evidence>
<dbReference type="Pfam" id="PF12146">
    <property type="entry name" value="Hydrolase_4"/>
    <property type="match status" value="2"/>
</dbReference>
<dbReference type="PANTHER" id="PTHR12277">
    <property type="entry name" value="ALPHA/BETA HYDROLASE DOMAIN-CONTAINING PROTEIN"/>
    <property type="match status" value="1"/>
</dbReference>
<dbReference type="InterPro" id="IPR029058">
    <property type="entry name" value="AB_hydrolase_fold"/>
</dbReference>
<reference evidence="2 3" key="1">
    <citation type="submission" date="2020-05" db="EMBL/GenBank/DDBJ databases">
        <title>Complete closed genome sequence of Defluviicoccus vanus.</title>
        <authorList>
            <person name="Bessarab I."/>
            <person name="Arumugam K."/>
            <person name="Maszenan A.M."/>
            <person name="Seviour R.J."/>
            <person name="Williams R.B."/>
        </authorList>
    </citation>
    <scope>NUCLEOTIDE SEQUENCE [LARGE SCALE GENOMIC DNA]</scope>
    <source>
        <strain evidence="2 3">Ben 114</strain>
    </source>
</reference>
<dbReference type="KEGG" id="dvn:HQ394_14530"/>
<dbReference type="GO" id="GO:0016787">
    <property type="term" value="F:hydrolase activity"/>
    <property type="evidence" value="ECO:0007669"/>
    <property type="project" value="UniProtKB-KW"/>
</dbReference>
<evidence type="ECO:0000259" key="1">
    <source>
        <dbReference type="Pfam" id="PF12146"/>
    </source>
</evidence>
<name>A0A7H1N3P1_9PROT</name>
<sequence>MMSEKAYDVLDRPEVLSVLFYPRRDVSMAQTLPGTFVVRVPVAENIALGGKIYYAGAGCPVILYFHGNGEIAADYDTIAPFYTRLGLTLFVVDYRGYGASDGSPTATTLLRDACACFEQLREVMATKELQGGDIYVMGRSLGSAAALEIASRAHNALAGIIIESGFAYTFPLVERIGFLQIPDAFEHKDGFGNLDKIADVELPTLIIHGERDWIIPISDGEALYDTCGSKNKKLVRIPGGGHNDLMLIGRKAYFEAVAAFCGRVAENAGAEVIDEPQTLASLVRDMPEGGSPPRR</sequence>
<dbReference type="EMBL" id="CP053923">
    <property type="protein sequence ID" value="QNT70327.1"/>
    <property type="molecule type" value="Genomic_DNA"/>
</dbReference>
<accession>A0A7H1N3P1</accession>
<dbReference type="Gene3D" id="3.40.50.1820">
    <property type="entry name" value="alpha/beta hydrolase"/>
    <property type="match status" value="2"/>
</dbReference>
<proteinExistence type="predicted"/>
<evidence type="ECO:0000313" key="3">
    <source>
        <dbReference type="Proteomes" id="UP000516369"/>
    </source>
</evidence>
<protein>
    <submittedName>
        <fullName evidence="2">Alpha/beta hydrolase</fullName>
    </submittedName>
</protein>
<feature type="domain" description="Serine aminopeptidase S33" evidence="1">
    <location>
        <begin position="197"/>
        <end position="243"/>
    </location>
</feature>
<feature type="domain" description="Serine aminopeptidase S33" evidence="1">
    <location>
        <begin position="61"/>
        <end position="164"/>
    </location>
</feature>
<dbReference type="AlphaFoldDB" id="A0A7H1N3P1"/>
<organism evidence="2 3">
    <name type="scientific">Defluviicoccus vanus</name>
    <dbReference type="NCBI Taxonomy" id="111831"/>
    <lineage>
        <taxon>Bacteria</taxon>
        <taxon>Pseudomonadati</taxon>
        <taxon>Pseudomonadota</taxon>
        <taxon>Alphaproteobacteria</taxon>
        <taxon>Rhodospirillales</taxon>
        <taxon>Rhodospirillaceae</taxon>
        <taxon>Defluviicoccus</taxon>
    </lineage>
</organism>
<gene>
    <name evidence="2" type="ORF">HQ394_14530</name>
</gene>
<dbReference type="SUPFAM" id="SSF53474">
    <property type="entry name" value="alpha/beta-Hydrolases"/>
    <property type="match status" value="1"/>
</dbReference>
<dbReference type="PANTHER" id="PTHR12277:SF81">
    <property type="entry name" value="PROTEIN ABHD13"/>
    <property type="match status" value="1"/>
</dbReference>
<dbReference type="InterPro" id="IPR022742">
    <property type="entry name" value="Hydrolase_4"/>
</dbReference>
<keyword evidence="3" id="KW-1185">Reference proteome</keyword>
<keyword evidence="2" id="KW-0378">Hydrolase</keyword>